<dbReference type="InterPro" id="IPR037143">
    <property type="entry name" value="4-PPantetheinyl_Trfase_dom_sf"/>
</dbReference>
<proteinExistence type="predicted"/>
<accession>A0A383BNW2</accession>
<dbReference type="AlphaFoldDB" id="A0A383BNW2"/>
<dbReference type="GO" id="GO:0008897">
    <property type="term" value="F:holo-[acyl-carrier-protein] synthase activity"/>
    <property type="evidence" value="ECO:0007669"/>
    <property type="project" value="InterPro"/>
</dbReference>
<keyword evidence="1" id="KW-0808">Transferase</keyword>
<feature type="domain" description="4'-phosphopantetheinyl transferase" evidence="2">
    <location>
        <begin position="2"/>
        <end position="52"/>
    </location>
</feature>
<sequence length="57" mass="6597">MRFRSAIDRNKDRFLSRVFTLSEQEYCQGKADPVIHYAGRFAAKEAIMKAIKSSGWN</sequence>
<dbReference type="SUPFAM" id="SSF56214">
    <property type="entry name" value="4'-phosphopantetheinyl transferase"/>
    <property type="match status" value="1"/>
</dbReference>
<dbReference type="EMBL" id="UINC01201997">
    <property type="protein sequence ID" value="SVE21592.1"/>
    <property type="molecule type" value="Genomic_DNA"/>
</dbReference>
<dbReference type="Gene3D" id="3.90.470.20">
    <property type="entry name" value="4'-phosphopantetheinyl transferase domain"/>
    <property type="match status" value="1"/>
</dbReference>
<dbReference type="Pfam" id="PF01648">
    <property type="entry name" value="ACPS"/>
    <property type="match status" value="1"/>
</dbReference>
<gene>
    <name evidence="3" type="ORF">METZ01_LOCUS474446</name>
</gene>
<name>A0A383BNW2_9ZZZZ</name>
<dbReference type="GO" id="GO:0000287">
    <property type="term" value="F:magnesium ion binding"/>
    <property type="evidence" value="ECO:0007669"/>
    <property type="project" value="InterPro"/>
</dbReference>
<evidence type="ECO:0000313" key="3">
    <source>
        <dbReference type="EMBL" id="SVE21592.1"/>
    </source>
</evidence>
<reference evidence="3" key="1">
    <citation type="submission" date="2018-05" db="EMBL/GenBank/DDBJ databases">
        <authorList>
            <person name="Lanie J.A."/>
            <person name="Ng W.-L."/>
            <person name="Kazmierczak K.M."/>
            <person name="Andrzejewski T.M."/>
            <person name="Davidsen T.M."/>
            <person name="Wayne K.J."/>
            <person name="Tettelin H."/>
            <person name="Glass J.I."/>
            <person name="Rusch D."/>
            <person name="Podicherti R."/>
            <person name="Tsui H.-C.T."/>
            <person name="Winkler M.E."/>
        </authorList>
    </citation>
    <scope>NUCLEOTIDE SEQUENCE</scope>
</reference>
<evidence type="ECO:0000259" key="2">
    <source>
        <dbReference type="Pfam" id="PF01648"/>
    </source>
</evidence>
<feature type="non-terminal residue" evidence="3">
    <location>
        <position position="57"/>
    </location>
</feature>
<dbReference type="InterPro" id="IPR008278">
    <property type="entry name" value="4-PPantetheinyl_Trfase_dom"/>
</dbReference>
<evidence type="ECO:0000256" key="1">
    <source>
        <dbReference type="ARBA" id="ARBA00022679"/>
    </source>
</evidence>
<protein>
    <recommendedName>
        <fullName evidence="2">4'-phosphopantetheinyl transferase domain-containing protein</fullName>
    </recommendedName>
</protein>
<organism evidence="3">
    <name type="scientific">marine metagenome</name>
    <dbReference type="NCBI Taxonomy" id="408172"/>
    <lineage>
        <taxon>unclassified sequences</taxon>
        <taxon>metagenomes</taxon>
        <taxon>ecological metagenomes</taxon>
    </lineage>
</organism>